<comment type="caution">
    <text evidence="1">The sequence shown here is derived from an EMBL/GenBank/DDBJ whole genome shotgun (WGS) entry which is preliminary data.</text>
</comment>
<proteinExistence type="predicted"/>
<dbReference type="EMBL" id="FOIB01000011">
    <property type="protein sequence ID" value="SEU36611.1"/>
    <property type="molecule type" value="Genomic_DNA"/>
</dbReference>
<dbReference type="STRING" id="1334629.MFUL124B02_13005"/>
<name>A0A511TD36_MYXFU</name>
<keyword evidence="3" id="KW-1185">Reference proteome</keyword>
<organism evidence="1 4">
    <name type="scientific">Myxococcus fulvus</name>
    <dbReference type="NCBI Taxonomy" id="33"/>
    <lineage>
        <taxon>Bacteria</taxon>
        <taxon>Pseudomonadati</taxon>
        <taxon>Myxococcota</taxon>
        <taxon>Myxococcia</taxon>
        <taxon>Myxococcales</taxon>
        <taxon>Cystobacterineae</taxon>
        <taxon>Myxococcaceae</taxon>
        <taxon>Myxococcus</taxon>
    </lineage>
</organism>
<reference evidence="1 4" key="2">
    <citation type="submission" date="2019-07" db="EMBL/GenBank/DDBJ databases">
        <title>Whole genome shotgun sequence of Myxococcus fulvus NBRC 100333.</title>
        <authorList>
            <person name="Hosoyama A."/>
            <person name="Uohara A."/>
            <person name="Ohji S."/>
            <person name="Ichikawa N."/>
        </authorList>
    </citation>
    <scope>NUCLEOTIDE SEQUENCE [LARGE SCALE GENOMIC DNA]</scope>
    <source>
        <strain evidence="1 4">NBRC 100333</strain>
    </source>
</reference>
<evidence type="ECO:0000313" key="4">
    <source>
        <dbReference type="Proteomes" id="UP000321514"/>
    </source>
</evidence>
<dbReference type="EMBL" id="BJXR01000054">
    <property type="protein sequence ID" value="GEN12094.1"/>
    <property type="molecule type" value="Genomic_DNA"/>
</dbReference>
<sequence>MGLSLSSIRNPISSAYNATKDAVTETVDTVVDAGEEALDTATSQATEVYEGVSSFVESPPSLPVLLDPFAKARDRIVETAEQGIDFAQDVGRRVIDAVEDQVDFLAIEKQLDDLGPGDSYQLRASIDGSVYGIGGRLEGTQTITKNDDGTFTLAVAGEAGAGLMGSLQQKGSEVTGGAFSNTGGTVEFTFDSAEEAADAARTFLGPVAGGVSGLLDGGIEGALDGATPDYGALLDNVSALELNPNSSTEIAASLSGGKQASLGGGVNQEYGAKVRLEFGDGAPKLVLSQYTNISAEVAGGIPGLKGELGGDVKLQVQESFELPDDLSVSDVMSNPGGLVKDLASTAVNTGEVSVSLTANVKAQGNVPIAGTLGGQAEARLAFTGGVDEVFGSGGIESLLQGRFGKAFNQFAGVTQLEASLTPYETDVTEFSQGFGRGLASIGGGFSATTTDRKDPTFEYSGSVADVRDQLRDQVNRFRFQARYA</sequence>
<dbReference type="Proteomes" id="UP000321514">
    <property type="component" value="Unassembled WGS sequence"/>
</dbReference>
<reference evidence="2 3" key="1">
    <citation type="submission" date="2016-10" db="EMBL/GenBank/DDBJ databases">
        <authorList>
            <person name="Varghese N."/>
            <person name="Submissions S."/>
        </authorList>
    </citation>
    <scope>NUCLEOTIDE SEQUENCE [LARGE SCALE GENOMIC DNA]</scope>
    <source>
        <strain evidence="2 3">DSM 16525</strain>
    </source>
</reference>
<gene>
    <name evidence="1" type="ORF">MFU01_71310</name>
    <name evidence="2" type="ORF">SAMN05443572_111240</name>
</gene>
<dbReference type="OrthoDB" id="9999500at2"/>
<evidence type="ECO:0000313" key="2">
    <source>
        <dbReference type="EMBL" id="SEU36611.1"/>
    </source>
</evidence>
<protein>
    <submittedName>
        <fullName evidence="1">Uncharacterized protein</fullName>
    </submittedName>
</protein>
<dbReference type="AlphaFoldDB" id="A0A511TD36"/>
<dbReference type="Proteomes" id="UP000183760">
    <property type="component" value="Unassembled WGS sequence"/>
</dbReference>
<evidence type="ECO:0000313" key="3">
    <source>
        <dbReference type="Proteomes" id="UP000183760"/>
    </source>
</evidence>
<evidence type="ECO:0000313" key="1">
    <source>
        <dbReference type="EMBL" id="GEN12094.1"/>
    </source>
</evidence>
<dbReference type="RefSeq" id="WP_074958006.1">
    <property type="nucleotide sequence ID" value="NZ_BJXR01000054.1"/>
</dbReference>
<accession>A0A511TD36</accession>